<proteinExistence type="predicted"/>
<dbReference type="SMART" id="SM00236">
    <property type="entry name" value="fCBD"/>
    <property type="match status" value="1"/>
</dbReference>
<dbReference type="InterPro" id="IPR000254">
    <property type="entry name" value="CBD"/>
</dbReference>
<keyword evidence="2" id="KW-0378">Hydrolase</keyword>
<feature type="compositionally biased region" description="Low complexity" evidence="9">
    <location>
        <begin position="342"/>
        <end position="364"/>
    </location>
</feature>
<evidence type="ECO:0000256" key="2">
    <source>
        <dbReference type="ARBA" id="ARBA00022801"/>
    </source>
</evidence>
<keyword evidence="12" id="KW-1185">Reference proteome</keyword>
<dbReference type="InterPro" id="IPR035971">
    <property type="entry name" value="CBD_sf"/>
</dbReference>
<dbReference type="PANTHER" id="PTHR34876">
    <property type="match status" value="1"/>
</dbReference>
<dbReference type="InterPro" id="IPR036434">
    <property type="entry name" value="Beta_cellobiohydrolase_sf"/>
</dbReference>
<keyword evidence="5" id="KW-0119">Carbohydrate metabolism</keyword>
<dbReference type="PROSITE" id="PS00656">
    <property type="entry name" value="GLYCOSYL_HYDROL_F6_2"/>
    <property type="match status" value="1"/>
</dbReference>
<evidence type="ECO:0000313" key="11">
    <source>
        <dbReference type="EMBL" id="CAK0792022.1"/>
    </source>
</evidence>
<organism evidence="11 12">
    <name type="scientific">Prorocentrum cordatum</name>
    <dbReference type="NCBI Taxonomy" id="2364126"/>
    <lineage>
        <taxon>Eukaryota</taxon>
        <taxon>Sar</taxon>
        <taxon>Alveolata</taxon>
        <taxon>Dinophyceae</taxon>
        <taxon>Prorocentrales</taxon>
        <taxon>Prorocentraceae</taxon>
        <taxon>Prorocentrum</taxon>
    </lineage>
</organism>
<dbReference type="InterPro" id="IPR001524">
    <property type="entry name" value="Glyco_hydro_6_CS"/>
</dbReference>
<evidence type="ECO:0000256" key="1">
    <source>
        <dbReference type="ARBA" id="ARBA00022729"/>
    </source>
</evidence>
<dbReference type="Pfam" id="PF00734">
    <property type="entry name" value="CBM_1"/>
    <property type="match status" value="1"/>
</dbReference>
<evidence type="ECO:0000256" key="8">
    <source>
        <dbReference type="PROSITE-ProRule" id="PRU10057"/>
    </source>
</evidence>
<evidence type="ECO:0000259" key="10">
    <source>
        <dbReference type="PROSITE" id="PS51164"/>
    </source>
</evidence>
<feature type="compositionally biased region" description="Low complexity" evidence="9">
    <location>
        <begin position="408"/>
        <end position="445"/>
    </location>
</feature>
<name>A0ABN9PHM7_9DINO</name>
<feature type="active site" description="Proton donor" evidence="8">
    <location>
        <position position="75"/>
    </location>
</feature>
<sequence>GSMVADNLPNRDCDAKASNGEICCYKGEGGRCDYDKTGDCAEGLEEYKVEYVDPFVEVLKEYESKLPIVVVLEPDSLPNLATNLGHPHCGNPATVAAYTEGIGYALERLTTQVPAVSVYLDAAHGGWLGWEDNLEKFMALLKDAAFPMKKIRGFATNVANYQPLGHLCPFCPDQGWRNAYCLNGRHRSDPCCADPCRLLGQYSAGNNELNYAQDLIMAANALLEMDAHAIIDTGRNGVVDMRQDCENWCNPRNAGAGIPSTTDVANTSLIDAYYWLKTPGESDGCSQQLPDGTQCPRFDDMCGSADSIGSRAGEPRAPEAGAWFDYQVKQLAANAHLEPPEAATAASSASGFGACGADLQRQRPQPLPPQQPQPLPPQQPQPLSGAVLQPSAGASSPWTGRAVGAGSPAHQQPRAQQPQQPPAQAAVTAEPQAARQASRPQPARPWSGDAAGPCAQVYQQCGGARWTGPTCCAGGSACVAHGDFYSQCAPSPEGAAGGELASVSSVVGIMRKSDARRRAPAAARAGGGALLAQALPALAAVPVLIAAASAALRLGPGRGGAFRRLPLEDAAARGACAAGGVA</sequence>
<reference evidence="11" key="1">
    <citation type="submission" date="2023-10" db="EMBL/GenBank/DDBJ databases">
        <authorList>
            <person name="Chen Y."/>
            <person name="Shah S."/>
            <person name="Dougan E. K."/>
            <person name="Thang M."/>
            <person name="Chan C."/>
        </authorList>
    </citation>
    <scope>NUCLEOTIDE SEQUENCE [LARGE SCALE GENOMIC DNA]</scope>
</reference>
<dbReference type="Pfam" id="PF01341">
    <property type="entry name" value="Glyco_hydro_6"/>
    <property type="match status" value="1"/>
</dbReference>
<keyword evidence="7" id="KW-0624">Polysaccharide degradation</keyword>
<keyword evidence="4" id="KW-1015">Disulfide bond</keyword>
<feature type="domain" description="CBM1" evidence="10">
    <location>
        <begin position="453"/>
        <end position="489"/>
    </location>
</feature>
<dbReference type="InterPro" id="IPR016288">
    <property type="entry name" value="Beta_cellobiohydrolase"/>
</dbReference>
<evidence type="ECO:0000313" key="12">
    <source>
        <dbReference type="Proteomes" id="UP001189429"/>
    </source>
</evidence>
<dbReference type="PROSITE" id="PS51164">
    <property type="entry name" value="CBM1_2"/>
    <property type="match status" value="1"/>
</dbReference>
<dbReference type="PROSITE" id="PS00562">
    <property type="entry name" value="CBM1_1"/>
    <property type="match status" value="1"/>
</dbReference>
<dbReference type="SUPFAM" id="SSF57180">
    <property type="entry name" value="Cellulose-binding domain"/>
    <property type="match status" value="1"/>
</dbReference>
<accession>A0ABN9PHM7</accession>
<keyword evidence="1" id="KW-0732">Signal</keyword>
<keyword evidence="3" id="KW-0136">Cellulose degradation</keyword>
<feature type="compositionally biased region" description="Pro residues" evidence="9">
    <location>
        <begin position="365"/>
        <end position="380"/>
    </location>
</feature>
<evidence type="ECO:0000256" key="4">
    <source>
        <dbReference type="ARBA" id="ARBA00023157"/>
    </source>
</evidence>
<feature type="region of interest" description="Disordered" evidence="9">
    <location>
        <begin position="339"/>
        <end position="448"/>
    </location>
</feature>
<gene>
    <name evidence="11" type="ORF">PCOR1329_LOCUS2756</name>
</gene>
<evidence type="ECO:0000256" key="6">
    <source>
        <dbReference type="ARBA" id="ARBA00023295"/>
    </source>
</evidence>
<evidence type="ECO:0000256" key="3">
    <source>
        <dbReference type="ARBA" id="ARBA00023001"/>
    </source>
</evidence>
<keyword evidence="6" id="KW-0326">Glycosidase</keyword>
<comment type="caution">
    <text evidence="11">The sequence shown here is derived from an EMBL/GenBank/DDBJ whole genome shotgun (WGS) entry which is preliminary data.</text>
</comment>
<dbReference type="Proteomes" id="UP001189429">
    <property type="component" value="Unassembled WGS sequence"/>
</dbReference>
<evidence type="ECO:0000256" key="5">
    <source>
        <dbReference type="ARBA" id="ARBA00023277"/>
    </source>
</evidence>
<feature type="non-terminal residue" evidence="11">
    <location>
        <position position="1"/>
    </location>
</feature>
<protein>
    <recommendedName>
        <fullName evidence="10">CBM1 domain-containing protein</fullName>
    </recommendedName>
</protein>
<dbReference type="Gene3D" id="3.20.20.40">
    <property type="entry name" value="1, 4-beta cellobiohydrolase"/>
    <property type="match status" value="1"/>
</dbReference>
<dbReference type="EMBL" id="CAUYUJ010000697">
    <property type="protein sequence ID" value="CAK0792022.1"/>
    <property type="molecule type" value="Genomic_DNA"/>
</dbReference>
<evidence type="ECO:0000256" key="7">
    <source>
        <dbReference type="ARBA" id="ARBA00023326"/>
    </source>
</evidence>
<dbReference type="PANTHER" id="PTHR34876:SF4">
    <property type="entry name" value="1,4-BETA-D-GLUCAN CELLOBIOHYDROLASE C-RELATED"/>
    <property type="match status" value="1"/>
</dbReference>
<dbReference type="PRINTS" id="PR00733">
    <property type="entry name" value="GLHYDRLASE6"/>
</dbReference>
<dbReference type="SUPFAM" id="SSF51989">
    <property type="entry name" value="Glycosyl hydrolases family 6, cellulases"/>
    <property type="match status" value="1"/>
</dbReference>
<evidence type="ECO:0000256" key="9">
    <source>
        <dbReference type="SAM" id="MobiDB-lite"/>
    </source>
</evidence>